<proteinExistence type="predicted"/>
<gene>
    <name evidence="2" type="ORF">Q31b_30520</name>
</gene>
<name>A0A5C6E1S2_9BACT</name>
<evidence type="ECO:0000313" key="3">
    <source>
        <dbReference type="Proteomes" id="UP000315471"/>
    </source>
</evidence>
<dbReference type="Pfam" id="PF04390">
    <property type="entry name" value="LptE"/>
    <property type="match status" value="1"/>
</dbReference>
<organism evidence="2 3">
    <name type="scientific">Novipirellula aureliae</name>
    <dbReference type="NCBI Taxonomy" id="2527966"/>
    <lineage>
        <taxon>Bacteria</taxon>
        <taxon>Pseudomonadati</taxon>
        <taxon>Planctomycetota</taxon>
        <taxon>Planctomycetia</taxon>
        <taxon>Pirellulales</taxon>
        <taxon>Pirellulaceae</taxon>
        <taxon>Novipirellula</taxon>
    </lineage>
</organism>
<keyword evidence="1" id="KW-0472">Membrane</keyword>
<keyword evidence="1" id="KW-1133">Transmembrane helix</keyword>
<dbReference type="Proteomes" id="UP000315471">
    <property type="component" value="Unassembled WGS sequence"/>
</dbReference>
<accession>A0A5C6E1S2</accession>
<protein>
    <recommendedName>
        <fullName evidence="4">Lipopolysaccharide-assembly</fullName>
    </recommendedName>
</protein>
<dbReference type="PROSITE" id="PS51257">
    <property type="entry name" value="PROKAR_LIPOPROTEIN"/>
    <property type="match status" value="1"/>
</dbReference>
<dbReference type="OrthoDB" id="270268at2"/>
<dbReference type="GO" id="GO:0043165">
    <property type="term" value="P:Gram-negative-bacterium-type cell outer membrane assembly"/>
    <property type="evidence" value="ECO:0007669"/>
    <property type="project" value="InterPro"/>
</dbReference>
<keyword evidence="3" id="KW-1185">Reference proteome</keyword>
<sequence>MSTRFDLTDRLGHSLATALWVAVFIAIGGCSLYQYGPSSLYRSDIKTIHVPIVRNATFRNDLGVRLTEAIVKEIEGRTPYKVTGDPNADSTLVVTMTSETKQVLTESPSDDPRALDANVAVQANWLSRQGEMLMQNTVVPNSGALIGFSQSARFVPEAGQSIDTATQVAIENLASRIVSQMELRW</sequence>
<dbReference type="GO" id="GO:0019867">
    <property type="term" value="C:outer membrane"/>
    <property type="evidence" value="ECO:0007669"/>
    <property type="project" value="InterPro"/>
</dbReference>
<dbReference type="InterPro" id="IPR007485">
    <property type="entry name" value="LPS_assembly_LptE"/>
</dbReference>
<evidence type="ECO:0000313" key="2">
    <source>
        <dbReference type="EMBL" id="TWU41601.1"/>
    </source>
</evidence>
<comment type="caution">
    <text evidence="2">The sequence shown here is derived from an EMBL/GenBank/DDBJ whole genome shotgun (WGS) entry which is preliminary data.</text>
</comment>
<evidence type="ECO:0008006" key="4">
    <source>
        <dbReference type="Google" id="ProtNLM"/>
    </source>
</evidence>
<dbReference type="RefSeq" id="WP_146600383.1">
    <property type="nucleotide sequence ID" value="NZ_SJPY01000004.1"/>
</dbReference>
<feature type="transmembrane region" description="Helical" evidence="1">
    <location>
        <begin position="12"/>
        <end position="33"/>
    </location>
</feature>
<evidence type="ECO:0000256" key="1">
    <source>
        <dbReference type="SAM" id="Phobius"/>
    </source>
</evidence>
<dbReference type="EMBL" id="SJPY01000004">
    <property type="protein sequence ID" value="TWU41601.1"/>
    <property type="molecule type" value="Genomic_DNA"/>
</dbReference>
<reference evidence="2 3" key="1">
    <citation type="submission" date="2019-02" db="EMBL/GenBank/DDBJ databases">
        <title>Deep-cultivation of Planctomycetes and their phenomic and genomic characterization uncovers novel biology.</title>
        <authorList>
            <person name="Wiegand S."/>
            <person name="Jogler M."/>
            <person name="Boedeker C."/>
            <person name="Pinto D."/>
            <person name="Vollmers J."/>
            <person name="Rivas-Marin E."/>
            <person name="Kohn T."/>
            <person name="Peeters S.H."/>
            <person name="Heuer A."/>
            <person name="Rast P."/>
            <person name="Oberbeckmann S."/>
            <person name="Bunk B."/>
            <person name="Jeske O."/>
            <person name="Meyerdierks A."/>
            <person name="Storesund J.E."/>
            <person name="Kallscheuer N."/>
            <person name="Luecker S."/>
            <person name="Lage O.M."/>
            <person name="Pohl T."/>
            <person name="Merkel B.J."/>
            <person name="Hornburger P."/>
            <person name="Mueller R.-W."/>
            <person name="Bruemmer F."/>
            <person name="Labrenz M."/>
            <person name="Spormann A.M."/>
            <person name="Op Den Camp H."/>
            <person name="Overmann J."/>
            <person name="Amann R."/>
            <person name="Jetten M.S.M."/>
            <person name="Mascher T."/>
            <person name="Medema M.H."/>
            <person name="Devos D.P."/>
            <person name="Kaster A.-K."/>
            <person name="Ovreas L."/>
            <person name="Rohde M."/>
            <person name="Galperin M.Y."/>
            <person name="Jogler C."/>
        </authorList>
    </citation>
    <scope>NUCLEOTIDE SEQUENCE [LARGE SCALE GENOMIC DNA]</scope>
    <source>
        <strain evidence="2 3">Q31b</strain>
    </source>
</reference>
<dbReference type="AlphaFoldDB" id="A0A5C6E1S2"/>
<keyword evidence="1" id="KW-0812">Transmembrane</keyword>